<dbReference type="Pfam" id="PF24883">
    <property type="entry name" value="NPHP3_N"/>
    <property type="match status" value="1"/>
</dbReference>
<evidence type="ECO:0000313" key="4">
    <source>
        <dbReference type="EMBL" id="RDH29130.1"/>
    </source>
</evidence>
<feature type="region of interest" description="Disordered" evidence="2">
    <location>
        <begin position="1"/>
        <end position="56"/>
    </location>
</feature>
<dbReference type="InterPro" id="IPR056884">
    <property type="entry name" value="NPHP3-like_N"/>
</dbReference>
<keyword evidence="1" id="KW-0677">Repeat</keyword>
<feature type="domain" description="Nephrocystin 3-like N-terminal" evidence="3">
    <location>
        <begin position="319"/>
        <end position="482"/>
    </location>
</feature>
<accession>A0A3F3PQA8</accession>
<dbReference type="SUPFAM" id="SSF52540">
    <property type="entry name" value="P-loop containing nucleoside triphosphate hydrolases"/>
    <property type="match status" value="1"/>
</dbReference>
<dbReference type="PANTHER" id="PTHR10039:SF9">
    <property type="entry name" value="NACHT DOMAIN PROTEIN (AFU_ORTHOLOGUE AFUA_2G01760)"/>
    <property type="match status" value="1"/>
</dbReference>
<evidence type="ECO:0000313" key="5">
    <source>
        <dbReference type="Proteomes" id="UP000253729"/>
    </source>
</evidence>
<protein>
    <recommendedName>
        <fullName evidence="3">Nephrocystin 3-like N-terminal domain-containing protein</fullName>
    </recommendedName>
</protein>
<dbReference type="Gene3D" id="1.25.40.10">
    <property type="entry name" value="Tetratricopeptide repeat domain"/>
    <property type="match status" value="1"/>
</dbReference>
<dbReference type="STRING" id="1341132.A0A3F3PQA8"/>
<dbReference type="Gene3D" id="3.40.50.300">
    <property type="entry name" value="P-loop containing nucleotide triphosphate hydrolases"/>
    <property type="match status" value="1"/>
</dbReference>
<dbReference type="EMBL" id="KZ852070">
    <property type="protein sequence ID" value="RDH29130.1"/>
    <property type="molecule type" value="Genomic_DNA"/>
</dbReference>
<dbReference type="GeneID" id="38140645"/>
<sequence length="2081" mass="235781">MAPSILSPVPSSFASPLSPKMPRRISGFAESDTMSNNGMSRSITSRRVSSRRLDPQETEFSRKLSILQRQTGDELGLTISGDSYEMVLSWIQDERMTLVPPDGSDYDKVLGWAQLFVTRLRSFEEAIEGFTNVSGLAFQMAYGYCLLLLKLGDENASALMTSFGFFYSNSTALGNLLERTALFSVSSDIRRQLVQALEDLVHLVASVAMHFHKAVLRLGDESEYINIYEAFPEQIHRFRRACEEISESMWQHQLLKERGDETKGKLPSLSLKPSHKLTFSEPPVADVRAVRSWLTPEDRVLSNVAETVSHLAHDREENTCRWVKQALFDFVTSENKVMSIVGKPGSGKTVLASVIVDNLQHAIRGVPYKTLFVPINARLPAGTRPRAIVKAILSQLFEKRIGNVELLQILTDAFQRSKKATNDNDFDNILWNALESALVAALHGAKELVIVVDGIDEASCGESVLLQKLSAATTKGTNVKLITLGAETPAKAPGHITVPVTDERIFEDIATVVRSQFLEAKESVVFPELDDIEQESIVDRITEASKGSFLWAKLASKRVRSADNADTLNKAVDDVVNAKMTITNLVLETVQQKGVTDEARLMLLWLATADRPLLIKELQTLASIQVDKLAIAEGYQVEPRKVLKPVNSLVFVQDGQVYLRHGLIREAVLDVFSKGKLIPNVKDRHADFVTRLLIYIKSYVTEPQGKEPSLSPLIGHETDSLVSRYPLLEFAVQYWVSHLRQTTVFINQGETAAAKEFAKVWPVSITVLLLQRALWANRPTPELLTYQTTVTTICRQILNPKDRVTLQSIINLALFFRDVEYIPEATPLLFEATRLSRELLVNSPSFTAQLANIFLELTVSRVTESKTEIMTMREETLNLLVTCYTKLYGESHKMVISTREQLVKHYQTIKEFQKAEEISKHIKILTVGEQGIESREFHGDWGVRVRGHRGKVVQTKINDFLEIEEHDSLIERFESFNFEALIKEAEQYTAQGKIDLAERIYVEIWQRVNKECRTNMSSLWEERKLASVLAYSQFLKSQKKEYQAASILSSAWQEHEQTSLTISDTSVSYFQEIAKMMKVVGISTLALTVFKHCSEYYKSTNRTQTSSYKEVQQSIESTSKEVMQSFSSETVMSETTVEEMVYEASSSITTMSQMSFTATTELYAQYVEQHRWQAATRLIKKVLHGVWPALFAPNLQDVTLPSKHVESCIDLAERLSKCYYSRRRLSKEEDIRVRIYRALRGGRKVDDKLRQRNTDELLRLLKRNSQTDKIISLHQELLNDYVGHYGPGDAIVIKTLWTLAELTHPRPIFVDYYLQIVRTLNKESPTCHPEAFQPLVVVATELWNQGRYSDAVQHFKILFTSFISNPKLSPKFQDQTFVQTIFNRYTHCLRSVRTEFTALHQVTVEYQTKVKAVFGVTATISLQASLTLAKLCQESKSYEVQAINIYEELLATKSQEIDLGEISNTLDAIYEEQAALVTENAESVTSQQADRALKVLKKRTTTVRKTHGWAHEESLTRMKQMIAFHAERKETETVLSELKEATVEILKSETSSTRLIAAASTIASSYIASNQIQKATELTQEIYRQIVMKDTSNVKSVQFDLASKERQSLSFLAQLEYSLRRSTSVTITEILAALTTEYVYFEEFRSLTKSKTSSIHTVSVSTARLYHFLLSNNRQTAAARVFDEFVDYFVATEGKRVKLTEPAQVRIFAETILRHFSTHRSDDFVRSIGITSNDYVDQLLKSQRWGSACDLALASFHYIKSHQEVYRSVGIVKFIFALGMTIAGRDLVTRPDEASRKKMLGVSSVIIKEALTVIKGLKLDMGGVNFEQLSKLIGLLGELKDYGNLAWLLTILWDSREAHRNWPSYTLSLGHRLIIARFQIGKYKDAIRLAEDITYNCRRVHGPRHPSTLEMSTLLTQLYTKVATSHQNHKELANRYYKKCAQVHEGILRAFSDPYYADYEDNLEASLSIDGSMYGDVQDSTADTVPEAQRVRQHLQLFKLAVERLGDWPGDYQDYVRMNRDVFGAYLEDLNGVEGVEKWNPKAFGSGKASSNEDVLNLDLQSWDILDTQASPIAVEPEEEL</sequence>
<dbReference type="Proteomes" id="UP000253729">
    <property type="component" value="Unassembled WGS sequence"/>
</dbReference>
<evidence type="ECO:0000256" key="1">
    <source>
        <dbReference type="ARBA" id="ARBA00022737"/>
    </source>
</evidence>
<keyword evidence="5" id="KW-1185">Reference proteome</keyword>
<evidence type="ECO:0000259" key="3">
    <source>
        <dbReference type="Pfam" id="PF24883"/>
    </source>
</evidence>
<gene>
    <name evidence="4" type="ORF">BDQ94DRAFT_174165</name>
</gene>
<organism evidence="4 5">
    <name type="scientific">Aspergillus welwitschiae</name>
    <dbReference type="NCBI Taxonomy" id="1341132"/>
    <lineage>
        <taxon>Eukaryota</taxon>
        <taxon>Fungi</taxon>
        <taxon>Dikarya</taxon>
        <taxon>Ascomycota</taxon>
        <taxon>Pezizomycotina</taxon>
        <taxon>Eurotiomycetes</taxon>
        <taxon>Eurotiomycetidae</taxon>
        <taxon>Eurotiales</taxon>
        <taxon>Aspergillaceae</taxon>
        <taxon>Aspergillus</taxon>
        <taxon>Aspergillus subgen. Circumdati</taxon>
    </lineage>
</organism>
<dbReference type="RefSeq" id="XP_026622152.1">
    <property type="nucleotide sequence ID" value="XM_026772289.1"/>
</dbReference>
<dbReference type="InterPro" id="IPR027417">
    <property type="entry name" value="P-loop_NTPase"/>
</dbReference>
<evidence type="ECO:0000256" key="2">
    <source>
        <dbReference type="SAM" id="MobiDB-lite"/>
    </source>
</evidence>
<dbReference type="InterPro" id="IPR011990">
    <property type="entry name" value="TPR-like_helical_dom_sf"/>
</dbReference>
<name>A0A3F3PQA8_9EURO</name>
<dbReference type="PANTHER" id="PTHR10039">
    <property type="entry name" value="AMELOGENIN"/>
    <property type="match status" value="1"/>
</dbReference>
<proteinExistence type="predicted"/>
<reference evidence="4 5" key="1">
    <citation type="submission" date="2018-07" db="EMBL/GenBank/DDBJ databases">
        <title>The genomes of Aspergillus section Nigri reveals drivers in fungal speciation.</title>
        <authorList>
            <consortium name="DOE Joint Genome Institute"/>
            <person name="Vesth T.C."/>
            <person name="Nybo J."/>
            <person name="Theobald S."/>
            <person name="Brandl J."/>
            <person name="Frisvad J.C."/>
            <person name="Nielsen K.F."/>
            <person name="Lyhne E.K."/>
            <person name="Kogle M.E."/>
            <person name="Kuo A."/>
            <person name="Riley R."/>
            <person name="Clum A."/>
            <person name="Nolan M."/>
            <person name="Lipzen A."/>
            <person name="Salamov A."/>
            <person name="Henrissat B."/>
            <person name="Wiebenga A."/>
            <person name="De vries R.P."/>
            <person name="Grigoriev I.V."/>
            <person name="Mortensen U.H."/>
            <person name="Andersen M.R."/>
            <person name="Baker S.E."/>
        </authorList>
    </citation>
    <scope>NUCLEOTIDE SEQUENCE [LARGE SCALE GENOMIC DNA]</scope>
    <source>
        <strain evidence="4 5">CBS 139.54b</strain>
    </source>
</reference>